<comment type="pathway">
    <text evidence="7">Carbohydrate biosynthesis; dTDP-L-rhamnose biosynthesis.</text>
</comment>
<evidence type="ECO:0000256" key="1">
    <source>
        <dbReference type="ARBA" id="ARBA00001298"/>
    </source>
</evidence>
<evidence type="ECO:0000256" key="7">
    <source>
        <dbReference type="RuleBase" id="RU364069"/>
    </source>
</evidence>
<dbReference type="PATRIC" id="fig|1121015.4.peg.617"/>
<dbReference type="CDD" id="cd00438">
    <property type="entry name" value="cupin_RmlC"/>
    <property type="match status" value="1"/>
</dbReference>
<feature type="site" description="Participates in a stacking interaction with the thymidine ring of dTDP-4-oxo-6-deoxyglucose" evidence="6">
    <location>
        <position position="136"/>
    </location>
</feature>
<dbReference type="Proteomes" id="UP000029385">
    <property type="component" value="Unassembled WGS sequence"/>
</dbReference>
<dbReference type="PANTHER" id="PTHR21047:SF2">
    <property type="entry name" value="THYMIDINE DIPHOSPHO-4-KETO-RHAMNOSE 3,5-EPIMERASE"/>
    <property type="match status" value="1"/>
</dbReference>
<proteinExistence type="inferred from homology"/>
<comment type="function">
    <text evidence="2 7">Catalyzes the epimerization of the C3' and C5'positions of dTDP-6-deoxy-D-xylo-4-hexulose, forming dTDP-6-deoxy-L-lyxo-4-hexulose.</text>
</comment>
<feature type="active site" description="Proton acceptor" evidence="5">
    <location>
        <position position="61"/>
    </location>
</feature>
<evidence type="ECO:0000256" key="4">
    <source>
        <dbReference type="ARBA" id="ARBA00019595"/>
    </source>
</evidence>
<dbReference type="UniPathway" id="UPA00124"/>
<comment type="similarity">
    <text evidence="7">Belongs to the dTDP-4-dehydrorhamnose 3,5-epimerase family.</text>
</comment>
<dbReference type="GO" id="GO:0000271">
    <property type="term" value="P:polysaccharide biosynthetic process"/>
    <property type="evidence" value="ECO:0007669"/>
    <property type="project" value="TreeGrafter"/>
</dbReference>
<dbReference type="AlphaFoldDB" id="A0A091B023"/>
<dbReference type="GO" id="GO:0008830">
    <property type="term" value="F:dTDP-4-dehydrorhamnose 3,5-epimerase activity"/>
    <property type="evidence" value="ECO:0007669"/>
    <property type="project" value="UniProtKB-UniRule"/>
</dbReference>
<dbReference type="OrthoDB" id="9800680at2"/>
<dbReference type="EMBL" id="AVCI01000001">
    <property type="protein sequence ID" value="KFN45031.1"/>
    <property type="molecule type" value="Genomic_DNA"/>
</dbReference>
<sequence>MKIHDTDLPGCKLIEPQVFGDSRGAFYESWNKPRWAQAGLDLNFVQSNVSISERGVLRGLHYQWPQPQGKLVSVLEGEVYDVAVDIRRGSPHFGRWTAAVLSAQNKRELWIPEGFAHGFVVLSERVVFHYLCTAPYVREADAGIRWNDGQLAIDWPVSAPALSDKDERAPFLADISPERLPEFSA</sequence>
<dbReference type="EC" id="5.1.3.13" evidence="3 7"/>
<dbReference type="STRING" id="1121015.GCA_000420545_01572"/>
<dbReference type="Gene3D" id="2.60.120.10">
    <property type="entry name" value="Jelly Rolls"/>
    <property type="match status" value="1"/>
</dbReference>
<comment type="caution">
    <text evidence="8">The sequence shown here is derived from an EMBL/GenBank/DDBJ whole genome shotgun (WGS) entry which is preliminary data.</text>
</comment>
<dbReference type="SUPFAM" id="SSF51182">
    <property type="entry name" value="RmlC-like cupins"/>
    <property type="match status" value="1"/>
</dbReference>
<evidence type="ECO:0000256" key="3">
    <source>
        <dbReference type="ARBA" id="ARBA00012098"/>
    </source>
</evidence>
<feature type="active site" description="Proton donor" evidence="5">
    <location>
        <position position="130"/>
    </location>
</feature>
<comment type="catalytic activity">
    <reaction evidence="1 7">
        <text>dTDP-4-dehydro-6-deoxy-alpha-D-glucose = dTDP-4-dehydro-beta-L-rhamnose</text>
        <dbReference type="Rhea" id="RHEA:16969"/>
        <dbReference type="ChEBI" id="CHEBI:57649"/>
        <dbReference type="ChEBI" id="CHEBI:62830"/>
        <dbReference type="EC" id="5.1.3.13"/>
    </reaction>
</comment>
<dbReference type="eggNOG" id="COG1898">
    <property type="taxonomic scope" value="Bacteria"/>
</dbReference>
<dbReference type="RefSeq" id="WP_022969197.1">
    <property type="nucleotide sequence ID" value="NZ_ATVD01000002.1"/>
</dbReference>
<reference evidence="8 9" key="1">
    <citation type="submission" date="2013-09" db="EMBL/GenBank/DDBJ databases">
        <title>Genome sequencing of Arenimonas oryziterrae.</title>
        <authorList>
            <person name="Chen F."/>
            <person name="Wang G."/>
        </authorList>
    </citation>
    <scope>NUCLEOTIDE SEQUENCE [LARGE SCALE GENOMIC DNA]</scope>
    <source>
        <strain evidence="8 9">YC6267</strain>
    </source>
</reference>
<protein>
    <recommendedName>
        <fullName evidence="4 7">dTDP-4-dehydrorhamnose 3,5-epimerase</fullName>
        <ecNumber evidence="3 7">5.1.3.13</ecNumber>
    </recommendedName>
    <alternativeName>
        <fullName evidence="7">Thymidine diphospho-4-keto-rhamnose 3,5-epimerase</fullName>
    </alternativeName>
</protein>
<accession>A0A091B023</accession>
<evidence type="ECO:0000256" key="6">
    <source>
        <dbReference type="PIRSR" id="PIRSR600888-3"/>
    </source>
</evidence>
<keyword evidence="9" id="KW-1185">Reference proteome</keyword>
<dbReference type="InterPro" id="IPR000888">
    <property type="entry name" value="RmlC-like"/>
</dbReference>
<keyword evidence="7" id="KW-0413">Isomerase</keyword>
<organism evidence="8 9">
    <name type="scientific">Arenimonas oryziterrae DSM 21050 = YC6267</name>
    <dbReference type="NCBI Taxonomy" id="1121015"/>
    <lineage>
        <taxon>Bacteria</taxon>
        <taxon>Pseudomonadati</taxon>
        <taxon>Pseudomonadota</taxon>
        <taxon>Gammaproteobacteria</taxon>
        <taxon>Lysobacterales</taxon>
        <taxon>Lysobacteraceae</taxon>
        <taxon>Arenimonas</taxon>
    </lineage>
</organism>
<dbReference type="Pfam" id="PF00908">
    <property type="entry name" value="dTDP_sugar_isom"/>
    <property type="match status" value="1"/>
</dbReference>
<comment type="subunit">
    <text evidence="7">Homodimer.</text>
</comment>
<evidence type="ECO:0000313" key="8">
    <source>
        <dbReference type="EMBL" id="KFN45031.1"/>
    </source>
</evidence>
<dbReference type="GO" id="GO:0005829">
    <property type="term" value="C:cytosol"/>
    <property type="evidence" value="ECO:0007669"/>
    <property type="project" value="TreeGrafter"/>
</dbReference>
<dbReference type="InterPro" id="IPR011051">
    <property type="entry name" value="RmlC_Cupin_sf"/>
</dbReference>
<dbReference type="GO" id="GO:0019305">
    <property type="term" value="P:dTDP-rhamnose biosynthetic process"/>
    <property type="evidence" value="ECO:0007669"/>
    <property type="project" value="UniProtKB-UniRule"/>
</dbReference>
<dbReference type="PANTHER" id="PTHR21047">
    <property type="entry name" value="DTDP-6-DEOXY-D-GLUCOSE-3,5 EPIMERASE"/>
    <property type="match status" value="1"/>
</dbReference>
<dbReference type="NCBIfam" id="TIGR01221">
    <property type="entry name" value="rmlC"/>
    <property type="match status" value="1"/>
</dbReference>
<evidence type="ECO:0000256" key="2">
    <source>
        <dbReference type="ARBA" id="ARBA00001997"/>
    </source>
</evidence>
<gene>
    <name evidence="8" type="ORF">N789_03145</name>
</gene>
<evidence type="ECO:0000256" key="5">
    <source>
        <dbReference type="PIRSR" id="PIRSR600888-1"/>
    </source>
</evidence>
<evidence type="ECO:0000313" key="9">
    <source>
        <dbReference type="Proteomes" id="UP000029385"/>
    </source>
</evidence>
<name>A0A091B023_9GAMM</name>
<dbReference type="InterPro" id="IPR014710">
    <property type="entry name" value="RmlC-like_jellyroll"/>
</dbReference>